<evidence type="ECO:0000313" key="2">
    <source>
        <dbReference type="Proteomes" id="UP001187315"/>
    </source>
</evidence>
<sequence>MAASHRNTWIQFQSDSEGRGLVDQENEVVYLFGDLKVECYFGLLFPPFLWPKLVKLKGSKDNNKESKLKKPEIFGK</sequence>
<keyword evidence="2" id="KW-1185">Reference proteome</keyword>
<gene>
    <name evidence="1" type="ORF">Q7C36_019798</name>
</gene>
<comment type="caution">
    <text evidence="1">The sequence shown here is derived from an EMBL/GenBank/DDBJ whole genome shotgun (WGS) entry which is preliminary data.</text>
</comment>
<name>A0AA88LSH9_TACVA</name>
<evidence type="ECO:0000313" key="1">
    <source>
        <dbReference type="EMBL" id="KAK2823198.1"/>
    </source>
</evidence>
<dbReference type="EMBL" id="JAVHJS010000021">
    <property type="protein sequence ID" value="KAK2823198.1"/>
    <property type="molecule type" value="Genomic_DNA"/>
</dbReference>
<dbReference type="Proteomes" id="UP001187315">
    <property type="component" value="Unassembled WGS sequence"/>
</dbReference>
<protein>
    <submittedName>
        <fullName evidence="1">Uncharacterized protein</fullName>
    </submittedName>
</protein>
<organism evidence="1 2">
    <name type="scientific">Tachysurus vachellii</name>
    <name type="common">Darkbarbel catfish</name>
    <name type="synonym">Pelteobagrus vachellii</name>
    <dbReference type="NCBI Taxonomy" id="175792"/>
    <lineage>
        <taxon>Eukaryota</taxon>
        <taxon>Metazoa</taxon>
        <taxon>Chordata</taxon>
        <taxon>Craniata</taxon>
        <taxon>Vertebrata</taxon>
        <taxon>Euteleostomi</taxon>
        <taxon>Actinopterygii</taxon>
        <taxon>Neopterygii</taxon>
        <taxon>Teleostei</taxon>
        <taxon>Ostariophysi</taxon>
        <taxon>Siluriformes</taxon>
        <taxon>Bagridae</taxon>
        <taxon>Tachysurus</taxon>
    </lineage>
</organism>
<dbReference type="AlphaFoldDB" id="A0AA88LSH9"/>
<reference evidence="1" key="1">
    <citation type="submission" date="2023-08" db="EMBL/GenBank/DDBJ databases">
        <title>Pelteobagrus vachellii genome.</title>
        <authorList>
            <person name="Liu H."/>
        </authorList>
    </citation>
    <scope>NUCLEOTIDE SEQUENCE</scope>
    <source>
        <strain evidence="1">PRFRI_2022a</strain>
        <tissue evidence="1">Muscle</tissue>
    </source>
</reference>
<proteinExistence type="predicted"/>
<accession>A0AA88LSH9</accession>